<dbReference type="STRING" id="1231623.Tasa_056_013"/>
<dbReference type="SUPFAM" id="SSF46785">
    <property type="entry name" value="Winged helix' DNA-binding domain"/>
    <property type="match status" value="1"/>
</dbReference>
<dbReference type="Pfam" id="PF00126">
    <property type="entry name" value="HTH_1"/>
    <property type="match status" value="1"/>
</dbReference>
<dbReference type="Pfam" id="PF03466">
    <property type="entry name" value="LysR_substrate"/>
    <property type="match status" value="1"/>
</dbReference>
<sequence>MDNVDLNLLIALDVLLDEVSVTGAAHRLGLSPSAMSRTLTRLRTATGDPLLVRAGRHLVPTPYATEMRERVHALTRDAQAVLRPQHRELALETLDRTFVLRANEGFLNVAAAPLVTAALKEAPCVRLRFAPKPDKDVLPLREGRIDLEIGVRGVSAPEIRSRLLFRDAFVGVARIGHSLFLDGEISVARYAACRHVTTSRRGTFRGPVDDALEQLGYQRTVSVVVPGFPDALEIVRQSDLVTHVPRSCLSHPPDDRAGISRLRSFPLPVKTPEIAISAMWHPRLDADPAHRWLRDTVQAVCREVLAC</sequence>
<evidence type="ECO:0000256" key="1">
    <source>
        <dbReference type="ARBA" id="ARBA00009437"/>
    </source>
</evidence>
<dbReference type="GO" id="GO:0003700">
    <property type="term" value="F:DNA-binding transcription factor activity"/>
    <property type="evidence" value="ECO:0007669"/>
    <property type="project" value="InterPro"/>
</dbReference>
<dbReference type="InterPro" id="IPR000847">
    <property type="entry name" value="LysR_HTH_N"/>
</dbReference>
<keyword evidence="7" id="KW-1185">Reference proteome</keyword>
<evidence type="ECO:0000256" key="3">
    <source>
        <dbReference type="ARBA" id="ARBA00023125"/>
    </source>
</evidence>
<dbReference type="SUPFAM" id="SSF53850">
    <property type="entry name" value="Periplasmic binding protein-like II"/>
    <property type="match status" value="1"/>
</dbReference>
<dbReference type="AlphaFoldDB" id="A0A0D6MQL9"/>
<feature type="domain" description="HTH lysR-type" evidence="5">
    <location>
        <begin position="4"/>
        <end position="61"/>
    </location>
</feature>
<dbReference type="Gene3D" id="1.10.10.10">
    <property type="entry name" value="Winged helix-like DNA-binding domain superfamily/Winged helix DNA-binding domain"/>
    <property type="match status" value="1"/>
</dbReference>
<evidence type="ECO:0000313" key="7">
    <source>
        <dbReference type="Proteomes" id="UP000032679"/>
    </source>
</evidence>
<dbReference type="PANTHER" id="PTHR30118">
    <property type="entry name" value="HTH-TYPE TRANSCRIPTIONAL REGULATOR LEUO-RELATED"/>
    <property type="match status" value="1"/>
</dbReference>
<protein>
    <submittedName>
        <fullName evidence="6">LysR family transcriptional regulator</fullName>
    </submittedName>
</protein>
<name>A0A0D6MQL9_9PROT</name>
<dbReference type="CDD" id="cd08460">
    <property type="entry name" value="PBP2_DntR_like_1"/>
    <property type="match status" value="1"/>
</dbReference>
<evidence type="ECO:0000259" key="5">
    <source>
        <dbReference type="PROSITE" id="PS50931"/>
    </source>
</evidence>
<keyword evidence="4" id="KW-0804">Transcription</keyword>
<accession>A0A0D6MQL9</accession>
<dbReference type="InterPro" id="IPR050389">
    <property type="entry name" value="LysR-type_TF"/>
</dbReference>
<dbReference type="EMBL" id="BALE01000056">
    <property type="protein sequence ID" value="GAN55700.1"/>
    <property type="molecule type" value="Genomic_DNA"/>
</dbReference>
<dbReference type="Gene3D" id="3.40.190.10">
    <property type="entry name" value="Periplasmic binding protein-like II"/>
    <property type="match status" value="2"/>
</dbReference>
<organism evidence="6 7">
    <name type="scientific">Tanticharoenia sakaeratensis NBRC 103193</name>
    <dbReference type="NCBI Taxonomy" id="1231623"/>
    <lineage>
        <taxon>Bacteria</taxon>
        <taxon>Pseudomonadati</taxon>
        <taxon>Pseudomonadota</taxon>
        <taxon>Alphaproteobacteria</taxon>
        <taxon>Acetobacterales</taxon>
        <taxon>Acetobacteraceae</taxon>
        <taxon>Tanticharoenia</taxon>
    </lineage>
</organism>
<dbReference type="PROSITE" id="PS50931">
    <property type="entry name" value="HTH_LYSR"/>
    <property type="match status" value="1"/>
</dbReference>
<evidence type="ECO:0000313" key="6">
    <source>
        <dbReference type="EMBL" id="GAN55700.1"/>
    </source>
</evidence>
<keyword evidence="2" id="KW-0805">Transcription regulation</keyword>
<evidence type="ECO:0000256" key="4">
    <source>
        <dbReference type="ARBA" id="ARBA00023163"/>
    </source>
</evidence>
<comment type="caution">
    <text evidence="6">The sequence shown here is derived from an EMBL/GenBank/DDBJ whole genome shotgun (WGS) entry which is preliminary data.</text>
</comment>
<dbReference type="OrthoDB" id="9774011at2"/>
<reference evidence="6 7" key="1">
    <citation type="submission" date="2012-10" db="EMBL/GenBank/DDBJ databases">
        <title>Genome sequencing of Tanticharoenia sakaeratensis NBRC 103193.</title>
        <authorList>
            <person name="Azuma Y."/>
            <person name="Hadano H."/>
            <person name="Hirakawa H."/>
            <person name="Matsushita K."/>
        </authorList>
    </citation>
    <scope>NUCLEOTIDE SEQUENCE [LARGE SCALE GENOMIC DNA]</scope>
    <source>
        <strain evidence="6 7">NBRC 103193</strain>
    </source>
</reference>
<dbReference type="RefSeq" id="WP_048851100.1">
    <property type="nucleotide sequence ID" value="NZ_BALE01000056.1"/>
</dbReference>
<evidence type="ECO:0000256" key="2">
    <source>
        <dbReference type="ARBA" id="ARBA00023015"/>
    </source>
</evidence>
<dbReference type="InterPro" id="IPR005119">
    <property type="entry name" value="LysR_subst-bd"/>
</dbReference>
<gene>
    <name evidence="6" type="ORF">Tasa_056_013</name>
</gene>
<dbReference type="InterPro" id="IPR036388">
    <property type="entry name" value="WH-like_DNA-bd_sf"/>
</dbReference>
<dbReference type="GO" id="GO:0003677">
    <property type="term" value="F:DNA binding"/>
    <property type="evidence" value="ECO:0007669"/>
    <property type="project" value="UniProtKB-KW"/>
</dbReference>
<dbReference type="PANTHER" id="PTHR30118:SF15">
    <property type="entry name" value="TRANSCRIPTIONAL REGULATORY PROTEIN"/>
    <property type="match status" value="1"/>
</dbReference>
<proteinExistence type="inferred from homology"/>
<comment type="similarity">
    <text evidence="1">Belongs to the LysR transcriptional regulatory family.</text>
</comment>
<dbReference type="Proteomes" id="UP000032679">
    <property type="component" value="Unassembled WGS sequence"/>
</dbReference>
<keyword evidence="3" id="KW-0238">DNA-binding</keyword>
<dbReference type="InterPro" id="IPR036390">
    <property type="entry name" value="WH_DNA-bd_sf"/>
</dbReference>